<name>A0AAE9IDH3_PAEPO</name>
<dbReference type="EMBL" id="CP097770">
    <property type="protein sequence ID" value="URJ52917.1"/>
    <property type="molecule type" value="Genomic_DNA"/>
</dbReference>
<protein>
    <submittedName>
        <fullName evidence="1">Uncharacterized protein</fullName>
    </submittedName>
</protein>
<gene>
    <name evidence="1" type="ORF">MF626_002480</name>
</gene>
<accession>A0AAE9IDH3</accession>
<dbReference type="Proteomes" id="UP001055784">
    <property type="component" value="Chromosome"/>
</dbReference>
<proteinExistence type="predicted"/>
<dbReference type="AlphaFoldDB" id="A0AAE9IDH3"/>
<sequence length="96" mass="11410">MSNSLEILIEPIIRNRLETLYSNLSKTIPEYNQFSTECNQYFQKIRESVPKHLEHTLFLYEDAQISLQSILENQIYLQGFKDAMQFLDELRNTYTG</sequence>
<evidence type="ECO:0000313" key="2">
    <source>
        <dbReference type="Proteomes" id="UP001055784"/>
    </source>
</evidence>
<organism evidence="1 2">
    <name type="scientific">Paenibacillus polymyxa</name>
    <name type="common">Bacillus polymyxa</name>
    <dbReference type="NCBI Taxonomy" id="1406"/>
    <lineage>
        <taxon>Bacteria</taxon>
        <taxon>Bacillati</taxon>
        <taxon>Bacillota</taxon>
        <taxon>Bacilli</taxon>
        <taxon>Bacillales</taxon>
        <taxon>Paenibacillaceae</taxon>
        <taxon>Paenibacillus</taxon>
    </lineage>
</organism>
<reference evidence="1" key="1">
    <citation type="submission" date="2022-11" db="EMBL/GenBank/DDBJ databases">
        <authorList>
            <person name="Vasilchenko N.G."/>
            <person name="Prazdnova E.V."/>
            <person name="Gorovtsov A.V."/>
            <person name="Chistyakov V.A."/>
            <person name="Pak M.L."/>
        </authorList>
    </citation>
    <scope>NUCLEOTIDE SEQUENCE</scope>
    <source>
        <strain evidence="1">R 4.5</strain>
    </source>
</reference>
<evidence type="ECO:0000313" key="1">
    <source>
        <dbReference type="EMBL" id="URJ52917.1"/>
    </source>
</evidence>
<dbReference type="RefSeq" id="WP_250262006.1">
    <property type="nucleotide sequence ID" value="NZ_CP097770.1"/>
</dbReference>